<reference evidence="1 2" key="1">
    <citation type="submission" date="2023-08" db="EMBL/GenBank/DDBJ databases">
        <title>Black Yeasts Isolated from many extreme environments.</title>
        <authorList>
            <person name="Coleine C."/>
            <person name="Stajich J.E."/>
            <person name="Selbmann L."/>
        </authorList>
    </citation>
    <scope>NUCLEOTIDE SEQUENCE [LARGE SCALE GENOMIC DNA]</scope>
    <source>
        <strain evidence="1 2">CCFEE 5792</strain>
    </source>
</reference>
<evidence type="ECO:0000313" key="2">
    <source>
        <dbReference type="Proteomes" id="UP001358417"/>
    </source>
</evidence>
<dbReference type="EMBL" id="JAVRRD010000001">
    <property type="protein sequence ID" value="KAK5065437.1"/>
    <property type="molecule type" value="Genomic_DNA"/>
</dbReference>
<evidence type="ECO:0000313" key="1">
    <source>
        <dbReference type="EMBL" id="KAK5065437.1"/>
    </source>
</evidence>
<dbReference type="Proteomes" id="UP001358417">
    <property type="component" value="Unassembled WGS sequence"/>
</dbReference>
<name>A0AAV9NWD4_9EURO</name>
<organism evidence="1 2">
    <name type="scientific">Exophiala bonariae</name>
    <dbReference type="NCBI Taxonomy" id="1690606"/>
    <lineage>
        <taxon>Eukaryota</taxon>
        <taxon>Fungi</taxon>
        <taxon>Dikarya</taxon>
        <taxon>Ascomycota</taxon>
        <taxon>Pezizomycotina</taxon>
        <taxon>Eurotiomycetes</taxon>
        <taxon>Chaetothyriomycetidae</taxon>
        <taxon>Chaetothyriales</taxon>
        <taxon>Herpotrichiellaceae</taxon>
        <taxon>Exophiala</taxon>
    </lineage>
</organism>
<comment type="caution">
    <text evidence="1">The sequence shown here is derived from an EMBL/GenBank/DDBJ whole genome shotgun (WGS) entry which is preliminary data.</text>
</comment>
<protein>
    <submittedName>
        <fullName evidence="1">Uncharacterized protein</fullName>
    </submittedName>
</protein>
<proteinExistence type="predicted"/>
<gene>
    <name evidence="1" type="ORF">LTR84_001275</name>
</gene>
<dbReference type="GeneID" id="89969497"/>
<sequence length="123" mass="14136">MEQTFCSDPEPQDTALFTDIPTVESLLKKVDQLQESMDYDILERLEEENELLQQSLTRGRQRLLSVANVLREAYEGYVVLHAYLQKFEQEAKVIDAQWAAFTPFSAIQNGGPEDRIRALISDK</sequence>
<dbReference type="AlphaFoldDB" id="A0AAV9NWD4"/>
<keyword evidence="2" id="KW-1185">Reference proteome</keyword>
<dbReference type="RefSeq" id="XP_064712761.1">
    <property type="nucleotide sequence ID" value="XM_064844901.1"/>
</dbReference>
<accession>A0AAV9NWD4</accession>